<dbReference type="EMBL" id="LR134173">
    <property type="protein sequence ID" value="VEB35509.1"/>
    <property type="molecule type" value="Genomic_DNA"/>
</dbReference>
<evidence type="ECO:0000256" key="1">
    <source>
        <dbReference type="SAM" id="Phobius"/>
    </source>
</evidence>
<gene>
    <name evidence="2" type="ORF">Lche_0364</name>
    <name evidence="3" type="ORF">NCTC11976_01394</name>
</gene>
<keyword evidence="1" id="KW-1133">Transmembrane helix</keyword>
<proteinExistence type="predicted"/>
<name>A0A0W0SH08_9GAMM</name>
<keyword evidence="1" id="KW-0812">Transmembrane</keyword>
<evidence type="ECO:0000313" key="2">
    <source>
        <dbReference type="EMBL" id="KTC82684.1"/>
    </source>
</evidence>
<dbReference type="Proteomes" id="UP000054921">
    <property type="component" value="Unassembled WGS sequence"/>
</dbReference>
<dbReference type="AlphaFoldDB" id="A0A0W0SH08"/>
<organism evidence="2 4">
    <name type="scientific">Legionella cherrii</name>
    <dbReference type="NCBI Taxonomy" id="28084"/>
    <lineage>
        <taxon>Bacteria</taxon>
        <taxon>Pseudomonadati</taxon>
        <taxon>Pseudomonadota</taxon>
        <taxon>Gammaproteobacteria</taxon>
        <taxon>Legionellales</taxon>
        <taxon>Legionellaceae</taxon>
        <taxon>Legionella</taxon>
    </lineage>
</organism>
<dbReference type="OrthoDB" id="5650938at2"/>
<sequence length="169" mass="19536">MYSFLKNSLFILIIFILGIAVGSYYHGSIQELMNRVWVDKGQEEKTPELHFCPPAAEVVKHQYNAEAFQIGTLHWQMDYQEWKAPDDVGFMQALINPNNNLVCYYHWPNPKEKGTYLWMTIHLSPSVNQIVKPYGAYWAKEEKQMLCTAGIDACAFTLSESSKRIIPQQ</sequence>
<evidence type="ECO:0000313" key="4">
    <source>
        <dbReference type="Proteomes" id="UP000054921"/>
    </source>
</evidence>
<reference evidence="2 4" key="1">
    <citation type="submission" date="2015-11" db="EMBL/GenBank/DDBJ databases">
        <title>Genomic analysis of 38 Legionella species identifies large and diverse effector repertoires.</title>
        <authorList>
            <person name="Burstein D."/>
            <person name="Amaro F."/>
            <person name="Zusman T."/>
            <person name="Lifshitz Z."/>
            <person name="Cohen O."/>
            <person name="Gilbert J.A."/>
            <person name="Pupko T."/>
            <person name="Shuman H.A."/>
            <person name="Segal G."/>
        </authorList>
    </citation>
    <scope>NUCLEOTIDE SEQUENCE [LARGE SCALE GENOMIC DNA]</scope>
    <source>
        <strain evidence="2 4">ORW</strain>
    </source>
</reference>
<keyword evidence="1" id="KW-0472">Membrane</keyword>
<dbReference type="PATRIC" id="fig|28084.5.peg.396"/>
<protein>
    <submittedName>
        <fullName evidence="2">Uncharacterized protein</fullName>
    </submittedName>
</protein>
<accession>A0A0W0SH08</accession>
<reference evidence="3 5" key="2">
    <citation type="submission" date="2018-12" db="EMBL/GenBank/DDBJ databases">
        <authorList>
            <consortium name="Pathogen Informatics"/>
        </authorList>
    </citation>
    <scope>NUCLEOTIDE SEQUENCE [LARGE SCALE GENOMIC DNA]</scope>
    <source>
        <strain evidence="3 5">NCTC11976</strain>
    </source>
</reference>
<evidence type="ECO:0000313" key="5">
    <source>
        <dbReference type="Proteomes" id="UP000277577"/>
    </source>
</evidence>
<evidence type="ECO:0000313" key="3">
    <source>
        <dbReference type="EMBL" id="VEB35509.1"/>
    </source>
</evidence>
<feature type="transmembrane region" description="Helical" evidence="1">
    <location>
        <begin position="7"/>
        <end position="25"/>
    </location>
</feature>
<dbReference type="RefSeq" id="WP_028381130.1">
    <property type="nucleotide sequence ID" value="NZ_CAAAIT010000004.1"/>
</dbReference>
<dbReference type="Proteomes" id="UP000277577">
    <property type="component" value="Chromosome"/>
</dbReference>
<keyword evidence="5" id="KW-1185">Reference proteome</keyword>
<dbReference type="EMBL" id="LNXW01000008">
    <property type="protein sequence ID" value="KTC82684.1"/>
    <property type="molecule type" value="Genomic_DNA"/>
</dbReference>